<name>A0A0V1ET65_TRIPS</name>
<feature type="transmembrane region" description="Helical" evidence="1">
    <location>
        <begin position="53"/>
        <end position="73"/>
    </location>
</feature>
<accession>A0A0V1ET65</accession>
<evidence type="ECO:0000256" key="1">
    <source>
        <dbReference type="SAM" id="Phobius"/>
    </source>
</evidence>
<dbReference type="Proteomes" id="UP000054632">
    <property type="component" value="Unassembled WGS sequence"/>
</dbReference>
<evidence type="ECO:0000313" key="3">
    <source>
        <dbReference type="Proteomes" id="UP000054632"/>
    </source>
</evidence>
<dbReference type="AlphaFoldDB" id="A0A0V1ET65"/>
<protein>
    <submittedName>
        <fullName evidence="2">Uncharacterized protein</fullName>
    </submittedName>
</protein>
<gene>
    <name evidence="2" type="ORF">T4A_10377</name>
</gene>
<keyword evidence="1" id="KW-0812">Transmembrane</keyword>
<comment type="caution">
    <text evidence="2">The sequence shown here is derived from an EMBL/GenBank/DDBJ whole genome shotgun (WGS) entry which is preliminary data.</text>
</comment>
<sequence>MQTEIVAKDDQVILQKQNYFYNITQQSGMNNQSLLTAAVHKIEKKIDFKKKSYICILTTPLIMTCELSCWLAVGSNSRILVKSWKRDFAWQLDVYGV</sequence>
<proteinExistence type="predicted"/>
<reference evidence="2 3" key="1">
    <citation type="submission" date="2015-01" db="EMBL/GenBank/DDBJ databases">
        <title>Evolution of Trichinella species and genotypes.</title>
        <authorList>
            <person name="Korhonen P.K."/>
            <person name="Edoardo P."/>
            <person name="Giuseppe L.R."/>
            <person name="Gasser R.B."/>
        </authorList>
    </citation>
    <scope>NUCLEOTIDE SEQUENCE [LARGE SCALE GENOMIC DNA]</scope>
    <source>
        <strain evidence="2">ISS13</strain>
    </source>
</reference>
<dbReference type="EMBL" id="JYDR01000009">
    <property type="protein sequence ID" value="KRY76907.1"/>
    <property type="molecule type" value="Genomic_DNA"/>
</dbReference>
<organism evidence="2 3">
    <name type="scientific">Trichinella pseudospiralis</name>
    <name type="common">Parasitic roundworm</name>
    <dbReference type="NCBI Taxonomy" id="6337"/>
    <lineage>
        <taxon>Eukaryota</taxon>
        <taxon>Metazoa</taxon>
        <taxon>Ecdysozoa</taxon>
        <taxon>Nematoda</taxon>
        <taxon>Enoplea</taxon>
        <taxon>Dorylaimia</taxon>
        <taxon>Trichinellida</taxon>
        <taxon>Trichinellidae</taxon>
        <taxon>Trichinella</taxon>
    </lineage>
</organism>
<keyword evidence="1" id="KW-1133">Transmembrane helix</keyword>
<keyword evidence="1" id="KW-0472">Membrane</keyword>
<evidence type="ECO:0000313" key="2">
    <source>
        <dbReference type="EMBL" id="KRY76907.1"/>
    </source>
</evidence>